<dbReference type="InterPro" id="IPR023997">
    <property type="entry name" value="TonB-dep_OMP_SusC/RagA_CS"/>
</dbReference>
<comment type="subcellular location">
    <subcellularLocation>
        <location evidence="1 8">Cell outer membrane</location>
        <topology evidence="1 8">Multi-pass membrane protein</topology>
    </subcellularLocation>
</comment>
<dbReference type="InterPro" id="IPR039426">
    <property type="entry name" value="TonB-dep_rcpt-like"/>
</dbReference>
<keyword evidence="14" id="KW-1185">Reference proteome</keyword>
<keyword evidence="2 8" id="KW-0813">Transport</keyword>
<feature type="domain" description="TonB-dependent receptor plug" evidence="12">
    <location>
        <begin position="115"/>
        <end position="239"/>
    </location>
</feature>
<evidence type="ECO:0000256" key="3">
    <source>
        <dbReference type="ARBA" id="ARBA00022452"/>
    </source>
</evidence>
<evidence type="ECO:0000313" key="14">
    <source>
        <dbReference type="Proteomes" id="UP000175968"/>
    </source>
</evidence>
<keyword evidence="3 8" id="KW-1134">Transmembrane beta strand</keyword>
<dbReference type="Gene3D" id="2.60.40.1120">
    <property type="entry name" value="Carboxypeptidase-like, regulatory domain"/>
    <property type="match status" value="1"/>
</dbReference>
<dbReference type="InterPro" id="IPR008969">
    <property type="entry name" value="CarboxyPept-like_regulatory"/>
</dbReference>
<keyword evidence="4 8" id="KW-0812">Transmembrane</keyword>
<evidence type="ECO:0000256" key="2">
    <source>
        <dbReference type="ARBA" id="ARBA00022448"/>
    </source>
</evidence>
<sequence length="1047" mass="113765">MKNKLPFLFIMMLFALMSSSGYAQDKVVKGKITDASGLPLPGAGVLIKGTQKAATADFDGNYTISVSPGAILVYSFVGSKTQEITVGQSSQINVVLKEENNTLDEVVVVGYGTKKKKDLTGSVVSVNAEDIASRPVVSAVQAMQGKAAGVDVGTNERPGEVQSITIRGARSISASNAPLYVVDGIPMNSKLNVDTAGKISVDPNSGGIGFLNPTDIETIDVLKDASATAIYGSRGANGVVIVTTKKGKNGKFTLNYDTSLVTETIHENAPNMTAAEYIEFRRWARYYSNPSGFPRGDQPTIANDKAIFVATADPYAWANIEKGWKDANGNITTAWDGSKVATTDWTKFVTRTGVTQQHTVGVSGGTEKMKAYGSFGYLDNVGTLNGQSFKRYTGTANVDITPTKWFSMGVSLNTSYGINEYGQSNTGRTAVTSSTGIYATARTNLPYAVPYDNNGNRIDNPGGDSAIRTPVDEDKYSQDQRVTMRAFGSLYAQFDLGGVTSWLDGLKYRINFGPDLTSFREGIYLDGKSGIRSGTSYAALNKEQTVSYTLDNLIFYNKTLGNHNFGVTLLASQMQYENETSAMSANDVKNPANKWNALTPSNVTLAGYSSGLVENALSSYMGRVNYGYADKYLVTASLRWDAASQLAEGNKGDYFPSTSLAWVLSKEKFLEDVKWVNQLKLRAGYGVTGNAAVPAYSTTPPLLGVVYPLGSTTSGVTNNTSLGNVDLGWEKTTQFNYGLDFSLFDSRVSGALEYYTSNTNDLLLRSSVPTPLGVTNTYQNVGETKGNGVELTLNTVNVVAKDFEWSSSLSASYQHSEIVSLQNGKFDDINNNLFIGQPQNVIYGFESNGIWKPEDAAEMAKFNAAAGANVFSFGNARPVDQNGDYKIDANNDRVIIGSKDPKYIYGLTNTFVYKNVELSFFMYGKTGYIYDTLGENEGARLAQRQIDYYTEINTNSEYQKPIYSAGTGDAYFPVLGYRNGTFLKMRNISLGYNFANELAQKIGVSKLRLYMQANNPFMIYSKLKWTDLDTQTTASNRGFTMGLNVQF</sequence>
<dbReference type="InterPro" id="IPR023996">
    <property type="entry name" value="TonB-dep_OMP_SusC/RagA"/>
</dbReference>
<evidence type="ECO:0000259" key="12">
    <source>
        <dbReference type="Pfam" id="PF07715"/>
    </source>
</evidence>
<evidence type="ECO:0000313" key="13">
    <source>
        <dbReference type="EMBL" id="AOW10843.1"/>
    </source>
</evidence>
<reference evidence="13 14" key="1">
    <citation type="submission" date="2016-10" db="EMBL/GenBank/DDBJ databases">
        <title>Flavobacterium gilvum sp. nov., isolated from stream water.</title>
        <authorList>
            <person name="Shin S.-K."/>
            <person name="Cho Y.-J."/>
            <person name="Yi H."/>
        </authorList>
    </citation>
    <scope>NUCLEOTIDE SEQUENCE [LARGE SCALE GENOMIC DNA]</scope>
    <source>
        <strain evidence="13 14">EM1308</strain>
    </source>
</reference>
<dbReference type="RefSeq" id="WP_035635868.1">
    <property type="nucleotide sequence ID" value="NZ_CP017479.1"/>
</dbReference>
<dbReference type="AlphaFoldDB" id="A0AAC9N7P3"/>
<evidence type="ECO:0000256" key="10">
    <source>
        <dbReference type="SAM" id="SignalP"/>
    </source>
</evidence>
<protein>
    <submittedName>
        <fullName evidence="13">SusC/RagA family protein</fullName>
    </submittedName>
</protein>
<dbReference type="Pfam" id="PF00593">
    <property type="entry name" value="TonB_dep_Rec_b-barrel"/>
    <property type="match status" value="1"/>
</dbReference>
<keyword evidence="7 8" id="KW-0998">Cell outer membrane</keyword>
<dbReference type="Proteomes" id="UP000175968">
    <property type="component" value="Chromosome"/>
</dbReference>
<feature type="chain" id="PRO_5041922957" evidence="10">
    <location>
        <begin position="24"/>
        <end position="1047"/>
    </location>
</feature>
<dbReference type="KEGG" id="fgl:EM308_15865"/>
<dbReference type="EMBL" id="CP017479">
    <property type="protein sequence ID" value="AOW10843.1"/>
    <property type="molecule type" value="Genomic_DNA"/>
</dbReference>
<dbReference type="NCBIfam" id="TIGR04056">
    <property type="entry name" value="OMP_RagA_SusC"/>
    <property type="match status" value="1"/>
</dbReference>
<organism evidence="13 14">
    <name type="scientific">Flavobacterium gilvum</name>
    <dbReference type="NCBI Taxonomy" id="1492737"/>
    <lineage>
        <taxon>Bacteria</taxon>
        <taxon>Pseudomonadati</taxon>
        <taxon>Bacteroidota</taxon>
        <taxon>Flavobacteriia</taxon>
        <taxon>Flavobacteriales</taxon>
        <taxon>Flavobacteriaceae</taxon>
        <taxon>Flavobacterium</taxon>
    </lineage>
</organism>
<dbReference type="InterPro" id="IPR037066">
    <property type="entry name" value="Plug_dom_sf"/>
</dbReference>
<evidence type="ECO:0000259" key="11">
    <source>
        <dbReference type="Pfam" id="PF00593"/>
    </source>
</evidence>
<evidence type="ECO:0000256" key="9">
    <source>
        <dbReference type="RuleBase" id="RU003357"/>
    </source>
</evidence>
<evidence type="ECO:0000256" key="6">
    <source>
        <dbReference type="ARBA" id="ARBA00023136"/>
    </source>
</evidence>
<evidence type="ECO:0000256" key="4">
    <source>
        <dbReference type="ARBA" id="ARBA00022692"/>
    </source>
</evidence>
<evidence type="ECO:0000256" key="1">
    <source>
        <dbReference type="ARBA" id="ARBA00004571"/>
    </source>
</evidence>
<keyword evidence="10" id="KW-0732">Signal</keyword>
<dbReference type="GO" id="GO:0009279">
    <property type="term" value="C:cell outer membrane"/>
    <property type="evidence" value="ECO:0007669"/>
    <property type="project" value="UniProtKB-SubCell"/>
</dbReference>
<evidence type="ECO:0000256" key="5">
    <source>
        <dbReference type="ARBA" id="ARBA00023077"/>
    </source>
</evidence>
<dbReference type="Gene3D" id="2.170.130.10">
    <property type="entry name" value="TonB-dependent receptor, plug domain"/>
    <property type="match status" value="1"/>
</dbReference>
<keyword evidence="6 8" id="KW-0472">Membrane</keyword>
<feature type="signal peptide" evidence="10">
    <location>
        <begin position="1"/>
        <end position="23"/>
    </location>
</feature>
<feature type="domain" description="TonB-dependent receptor-like beta-barrel" evidence="11">
    <location>
        <begin position="434"/>
        <end position="888"/>
    </location>
</feature>
<keyword evidence="5 9" id="KW-0798">TonB box</keyword>
<dbReference type="PROSITE" id="PS52016">
    <property type="entry name" value="TONB_DEPENDENT_REC_3"/>
    <property type="match status" value="1"/>
</dbReference>
<dbReference type="InterPro" id="IPR036942">
    <property type="entry name" value="Beta-barrel_TonB_sf"/>
</dbReference>
<dbReference type="NCBIfam" id="TIGR04057">
    <property type="entry name" value="SusC_RagA_signa"/>
    <property type="match status" value="1"/>
</dbReference>
<dbReference type="InterPro" id="IPR012910">
    <property type="entry name" value="Plug_dom"/>
</dbReference>
<evidence type="ECO:0000256" key="8">
    <source>
        <dbReference type="PROSITE-ProRule" id="PRU01360"/>
    </source>
</evidence>
<dbReference type="InterPro" id="IPR000531">
    <property type="entry name" value="Beta-barrel_TonB"/>
</dbReference>
<dbReference type="SUPFAM" id="SSF49464">
    <property type="entry name" value="Carboxypeptidase regulatory domain-like"/>
    <property type="match status" value="1"/>
</dbReference>
<dbReference type="Pfam" id="PF13715">
    <property type="entry name" value="CarbopepD_reg_2"/>
    <property type="match status" value="1"/>
</dbReference>
<accession>A0AAC9N7P3</accession>
<gene>
    <name evidence="13" type="ORF">EM308_15865</name>
</gene>
<dbReference type="SUPFAM" id="SSF56935">
    <property type="entry name" value="Porins"/>
    <property type="match status" value="1"/>
</dbReference>
<proteinExistence type="inferred from homology"/>
<comment type="similarity">
    <text evidence="8 9">Belongs to the TonB-dependent receptor family.</text>
</comment>
<dbReference type="Gene3D" id="2.40.170.20">
    <property type="entry name" value="TonB-dependent receptor, beta-barrel domain"/>
    <property type="match status" value="1"/>
</dbReference>
<evidence type="ECO:0000256" key="7">
    <source>
        <dbReference type="ARBA" id="ARBA00023237"/>
    </source>
</evidence>
<name>A0AAC9N7P3_9FLAO</name>
<dbReference type="Pfam" id="PF07715">
    <property type="entry name" value="Plug"/>
    <property type="match status" value="1"/>
</dbReference>